<evidence type="ECO:0000256" key="13">
    <source>
        <dbReference type="ARBA" id="ARBA00023316"/>
    </source>
</evidence>
<keyword evidence="5 14" id="KW-0436">Ligase</keyword>
<feature type="active site" evidence="15">
    <location>
        <position position="142"/>
    </location>
</feature>
<dbReference type="Pfam" id="PF01820">
    <property type="entry name" value="Dala_Dala_lig_N"/>
    <property type="match status" value="1"/>
</dbReference>
<comment type="similarity">
    <text evidence="3 14">Belongs to the D-alanine--D-alanine ligase family.</text>
</comment>
<comment type="cofactor">
    <cofactor evidence="16">
        <name>Mg(2+)</name>
        <dbReference type="ChEBI" id="CHEBI:18420"/>
    </cofactor>
    <cofactor evidence="16">
        <name>Mn(2+)</name>
        <dbReference type="ChEBI" id="CHEBI:29035"/>
    </cofactor>
    <text evidence="16">Binds 2 magnesium or manganese ions per subunit.</text>
</comment>
<dbReference type="PANTHER" id="PTHR23132">
    <property type="entry name" value="D-ALANINE--D-ALANINE LIGASE"/>
    <property type="match status" value="1"/>
</dbReference>
<keyword evidence="13 14" id="KW-0961">Cell wall biogenesis/degradation</keyword>
<evidence type="ECO:0000313" key="19">
    <source>
        <dbReference type="EMBL" id="MCM3713629.1"/>
    </source>
</evidence>
<dbReference type="InterPro" id="IPR000291">
    <property type="entry name" value="D-Ala_lig_Van_CS"/>
</dbReference>
<dbReference type="GO" id="GO:0005737">
    <property type="term" value="C:cytoplasm"/>
    <property type="evidence" value="ECO:0007669"/>
    <property type="project" value="UniProtKB-SubCell"/>
</dbReference>
<dbReference type="PROSITE" id="PS50975">
    <property type="entry name" value="ATP_GRASP"/>
    <property type="match status" value="1"/>
</dbReference>
<feature type="binding site" evidence="16">
    <location>
        <position position="267"/>
    </location>
    <ligand>
        <name>Mg(2+)</name>
        <dbReference type="ChEBI" id="CHEBI:18420"/>
        <label>2</label>
    </ligand>
</feature>
<dbReference type="PROSITE" id="PS00844">
    <property type="entry name" value="DALA_DALA_LIGASE_2"/>
    <property type="match status" value="1"/>
</dbReference>
<evidence type="ECO:0000256" key="8">
    <source>
        <dbReference type="ARBA" id="ARBA00022840"/>
    </source>
</evidence>
<evidence type="ECO:0000256" key="14">
    <source>
        <dbReference type="HAMAP-Rule" id="MF_00047"/>
    </source>
</evidence>
<dbReference type="PIRSF" id="PIRSF039102">
    <property type="entry name" value="Ddl/VanB"/>
    <property type="match status" value="1"/>
</dbReference>
<evidence type="ECO:0000313" key="20">
    <source>
        <dbReference type="Proteomes" id="UP001139179"/>
    </source>
</evidence>
<dbReference type="Gene3D" id="3.40.50.20">
    <property type="match status" value="1"/>
</dbReference>
<dbReference type="SUPFAM" id="SSF56059">
    <property type="entry name" value="Glutathione synthetase ATP-binding domain-like"/>
    <property type="match status" value="1"/>
</dbReference>
<evidence type="ECO:0000256" key="6">
    <source>
        <dbReference type="ARBA" id="ARBA00022723"/>
    </source>
</evidence>
<feature type="active site" evidence="15">
    <location>
        <position position="278"/>
    </location>
</feature>
<feature type="binding site" evidence="16">
    <location>
        <position position="267"/>
    </location>
    <ligand>
        <name>Mg(2+)</name>
        <dbReference type="ChEBI" id="CHEBI:18420"/>
        <label>1</label>
    </ligand>
</feature>
<evidence type="ECO:0000259" key="18">
    <source>
        <dbReference type="PROSITE" id="PS50975"/>
    </source>
</evidence>
<evidence type="ECO:0000256" key="1">
    <source>
        <dbReference type="ARBA" id="ARBA00001936"/>
    </source>
</evidence>
<evidence type="ECO:0000256" key="11">
    <source>
        <dbReference type="ARBA" id="ARBA00022984"/>
    </source>
</evidence>
<dbReference type="NCBIfam" id="NF002378">
    <property type="entry name" value="PRK01372.1"/>
    <property type="match status" value="1"/>
</dbReference>
<evidence type="ECO:0000256" key="7">
    <source>
        <dbReference type="ARBA" id="ARBA00022741"/>
    </source>
</evidence>
<dbReference type="GO" id="GO:0005524">
    <property type="term" value="F:ATP binding"/>
    <property type="evidence" value="ECO:0007669"/>
    <property type="project" value="UniProtKB-UniRule"/>
</dbReference>
<evidence type="ECO:0000256" key="12">
    <source>
        <dbReference type="ARBA" id="ARBA00023211"/>
    </source>
</evidence>
<evidence type="ECO:0000256" key="3">
    <source>
        <dbReference type="ARBA" id="ARBA00010871"/>
    </source>
</evidence>
<keyword evidence="12 16" id="KW-0464">Manganese</keyword>
<comment type="caution">
    <text evidence="19">The sequence shown here is derived from an EMBL/GenBank/DDBJ whole genome shotgun (WGS) entry which is preliminary data.</text>
</comment>
<evidence type="ECO:0000256" key="16">
    <source>
        <dbReference type="PIRSR" id="PIRSR039102-3"/>
    </source>
</evidence>
<dbReference type="InterPro" id="IPR011095">
    <property type="entry name" value="Dala_Dala_lig_C"/>
</dbReference>
<organism evidence="19 20">
    <name type="scientific">Halalkalibacter oceani</name>
    <dbReference type="NCBI Taxonomy" id="1653776"/>
    <lineage>
        <taxon>Bacteria</taxon>
        <taxon>Bacillati</taxon>
        <taxon>Bacillota</taxon>
        <taxon>Bacilli</taxon>
        <taxon>Bacillales</taxon>
        <taxon>Bacillaceae</taxon>
        <taxon>Halalkalibacter</taxon>
    </lineage>
</organism>
<dbReference type="Gene3D" id="3.30.470.20">
    <property type="entry name" value="ATP-grasp fold, B domain"/>
    <property type="match status" value="1"/>
</dbReference>
<dbReference type="NCBIfam" id="TIGR01205">
    <property type="entry name" value="D_ala_D_alaTIGR"/>
    <property type="match status" value="1"/>
</dbReference>
<dbReference type="GO" id="GO:0008716">
    <property type="term" value="F:D-alanine-D-alanine ligase activity"/>
    <property type="evidence" value="ECO:0007669"/>
    <property type="project" value="UniProtKB-UniRule"/>
</dbReference>
<dbReference type="HAMAP" id="MF_00047">
    <property type="entry name" value="Dala_Dala_lig"/>
    <property type="match status" value="1"/>
</dbReference>
<dbReference type="Pfam" id="PF07478">
    <property type="entry name" value="Dala_Dala_lig_C"/>
    <property type="match status" value="1"/>
</dbReference>
<keyword evidence="20" id="KW-1185">Reference proteome</keyword>
<keyword evidence="8 17" id="KW-0067">ATP-binding</keyword>
<evidence type="ECO:0000256" key="17">
    <source>
        <dbReference type="PROSITE-ProRule" id="PRU00409"/>
    </source>
</evidence>
<evidence type="ECO:0000256" key="15">
    <source>
        <dbReference type="PIRSR" id="PIRSR039102-1"/>
    </source>
</evidence>
<dbReference type="InterPro" id="IPR011761">
    <property type="entry name" value="ATP-grasp"/>
</dbReference>
<comment type="pathway">
    <text evidence="14">Cell wall biogenesis; peptidoglycan biosynthesis.</text>
</comment>
<dbReference type="PANTHER" id="PTHR23132:SF23">
    <property type="entry name" value="D-ALANINE--D-ALANINE LIGASE B"/>
    <property type="match status" value="1"/>
</dbReference>
<keyword evidence="9 16" id="KW-0460">Magnesium</keyword>
<dbReference type="AlphaFoldDB" id="A0A9X2IM85"/>
<dbReference type="PROSITE" id="PS00843">
    <property type="entry name" value="DALA_DALA_LIGASE_1"/>
    <property type="match status" value="1"/>
</dbReference>
<dbReference type="FunFam" id="3.30.470.20:FF:000008">
    <property type="entry name" value="D-alanine--D-alanine ligase"/>
    <property type="match status" value="1"/>
</dbReference>
<dbReference type="Proteomes" id="UP001139179">
    <property type="component" value="Unassembled WGS sequence"/>
</dbReference>
<evidence type="ECO:0000256" key="5">
    <source>
        <dbReference type="ARBA" id="ARBA00022598"/>
    </source>
</evidence>
<keyword evidence="7 17" id="KW-0547">Nucleotide-binding</keyword>
<dbReference type="InterPro" id="IPR005905">
    <property type="entry name" value="D_ala_D_ala"/>
</dbReference>
<comment type="cofactor">
    <cofactor evidence="1">
        <name>Mn(2+)</name>
        <dbReference type="ChEBI" id="CHEBI:29035"/>
    </cofactor>
</comment>
<dbReference type="InterPro" id="IPR013815">
    <property type="entry name" value="ATP_grasp_subdomain_1"/>
</dbReference>
<dbReference type="GO" id="GO:0009252">
    <property type="term" value="P:peptidoglycan biosynthetic process"/>
    <property type="evidence" value="ECO:0007669"/>
    <property type="project" value="UniProtKB-UniRule"/>
</dbReference>
<dbReference type="GO" id="GO:0071555">
    <property type="term" value="P:cell wall organization"/>
    <property type="evidence" value="ECO:0007669"/>
    <property type="project" value="UniProtKB-KW"/>
</dbReference>
<dbReference type="Gene3D" id="3.30.1490.20">
    <property type="entry name" value="ATP-grasp fold, A domain"/>
    <property type="match status" value="1"/>
</dbReference>
<dbReference type="InterPro" id="IPR016185">
    <property type="entry name" value="PreATP-grasp_dom_sf"/>
</dbReference>
<evidence type="ECO:0000256" key="2">
    <source>
        <dbReference type="ARBA" id="ARBA00004496"/>
    </source>
</evidence>
<proteinExistence type="inferred from homology"/>
<comment type="function">
    <text evidence="14">Cell wall formation.</text>
</comment>
<dbReference type="SUPFAM" id="SSF52440">
    <property type="entry name" value="PreATP-grasp domain"/>
    <property type="match status" value="1"/>
</dbReference>
<keyword evidence="4 14" id="KW-0963">Cytoplasm</keyword>
<protein>
    <recommendedName>
        <fullName evidence="14">D-alanine--D-alanine ligase</fullName>
        <ecNumber evidence="14">6.3.2.4</ecNumber>
    </recommendedName>
    <alternativeName>
        <fullName evidence="14">D-Ala-D-Ala ligase</fullName>
    </alternativeName>
    <alternativeName>
        <fullName evidence="14">D-alanylalanine synthetase</fullName>
    </alternativeName>
</protein>
<feature type="domain" description="ATP-grasp" evidence="18">
    <location>
        <begin position="99"/>
        <end position="300"/>
    </location>
</feature>
<comment type="catalytic activity">
    <reaction evidence="14">
        <text>2 D-alanine + ATP = D-alanyl-D-alanine + ADP + phosphate + H(+)</text>
        <dbReference type="Rhea" id="RHEA:11224"/>
        <dbReference type="ChEBI" id="CHEBI:15378"/>
        <dbReference type="ChEBI" id="CHEBI:30616"/>
        <dbReference type="ChEBI" id="CHEBI:43474"/>
        <dbReference type="ChEBI" id="CHEBI:57416"/>
        <dbReference type="ChEBI" id="CHEBI:57822"/>
        <dbReference type="ChEBI" id="CHEBI:456216"/>
        <dbReference type="EC" id="6.3.2.4"/>
    </reaction>
</comment>
<reference evidence="19" key="1">
    <citation type="submission" date="2022-05" db="EMBL/GenBank/DDBJ databases">
        <title>Comparative Genomics of Spacecraft Associated Microbes.</title>
        <authorList>
            <person name="Tran M.T."/>
            <person name="Wright A."/>
            <person name="Seuylemezian A."/>
            <person name="Eisen J."/>
            <person name="Coil D."/>
        </authorList>
    </citation>
    <scope>NUCLEOTIDE SEQUENCE</scope>
    <source>
        <strain evidence="19">214.1.1</strain>
    </source>
</reference>
<accession>A0A9X2IM85</accession>
<name>A0A9X2IM85_9BACI</name>
<gene>
    <name evidence="14" type="primary">ddl</name>
    <name evidence="19" type="ORF">M3202_05995</name>
</gene>
<evidence type="ECO:0000256" key="10">
    <source>
        <dbReference type="ARBA" id="ARBA00022960"/>
    </source>
</evidence>
<evidence type="ECO:0000256" key="9">
    <source>
        <dbReference type="ARBA" id="ARBA00022842"/>
    </source>
</evidence>
<dbReference type="GO" id="GO:0046872">
    <property type="term" value="F:metal ion binding"/>
    <property type="evidence" value="ECO:0007669"/>
    <property type="project" value="UniProtKB-KW"/>
</dbReference>
<dbReference type="InterPro" id="IPR011127">
    <property type="entry name" value="Dala_Dala_lig_N"/>
</dbReference>
<dbReference type="EC" id="6.3.2.4" evidence="14"/>
<keyword evidence="10 14" id="KW-0133">Cell shape</keyword>
<comment type="subcellular location">
    <subcellularLocation>
        <location evidence="2 14">Cytoplasm</location>
    </subcellularLocation>
</comment>
<keyword evidence="6 16" id="KW-0479">Metal-binding</keyword>
<evidence type="ECO:0000256" key="4">
    <source>
        <dbReference type="ARBA" id="ARBA00022490"/>
    </source>
</evidence>
<feature type="binding site" evidence="16">
    <location>
        <position position="269"/>
    </location>
    <ligand>
        <name>Mg(2+)</name>
        <dbReference type="ChEBI" id="CHEBI:18420"/>
        <label>2</label>
    </ligand>
</feature>
<dbReference type="RefSeq" id="WP_251222433.1">
    <property type="nucleotide sequence ID" value="NZ_JAMBOL010000003.1"/>
</dbReference>
<feature type="binding site" evidence="16">
    <location>
        <position position="253"/>
    </location>
    <ligand>
        <name>Mg(2+)</name>
        <dbReference type="ChEBI" id="CHEBI:18420"/>
        <label>1</label>
    </ligand>
</feature>
<dbReference type="GO" id="GO:0008360">
    <property type="term" value="P:regulation of cell shape"/>
    <property type="evidence" value="ECO:0007669"/>
    <property type="project" value="UniProtKB-KW"/>
</dbReference>
<feature type="active site" evidence="15">
    <location>
        <position position="13"/>
    </location>
</feature>
<dbReference type="EMBL" id="JAMBOL010000003">
    <property type="protein sequence ID" value="MCM3713629.1"/>
    <property type="molecule type" value="Genomic_DNA"/>
</dbReference>
<sequence>MKIAVLYGGISAEREVSLSSGKGIIKALEQRGHDVVGIDFHPERLEELLKLDVDMVYIGLHGRYGEDGKIQALLDMLNLRYVGSGVQGSALAMDKARAKLFFAQNGTRTAKEQVLYRHSYERGQVEISLPFPLVVKPNQEGSTIGITFAEDKEQLLDGIDEAFKLDETVLIEEFVSGREVTVAVMGNRGQEKALPVVEIVPKNKYYDYEAKYAAGMSEHIVPARLTDEYTEYVKKHAVLAHQSLGCDIYSRVDFIVPEDGTEPVILEVNTLPGMTPTSLYPDAAKAIGLSYEEMIEELVTLSLKK</sequence>
<keyword evidence="11 14" id="KW-0573">Peptidoglycan synthesis</keyword>